<keyword evidence="7 8" id="KW-0472">Membrane</keyword>
<feature type="transmembrane region" description="Helical" evidence="8">
    <location>
        <begin position="80"/>
        <end position="99"/>
    </location>
</feature>
<proteinExistence type="inferred from homology"/>
<feature type="transmembrane region" description="Helical" evidence="8">
    <location>
        <begin position="167"/>
        <end position="191"/>
    </location>
</feature>
<evidence type="ECO:0000256" key="8">
    <source>
        <dbReference type="RuleBase" id="RU363041"/>
    </source>
</evidence>
<comment type="subcellular location">
    <subcellularLocation>
        <location evidence="1 8">Cell membrane</location>
        <topology evidence="1 8">Multi-pass membrane protein</topology>
    </subcellularLocation>
</comment>
<feature type="transmembrane region" description="Helical" evidence="8">
    <location>
        <begin position="256"/>
        <end position="275"/>
    </location>
</feature>
<keyword evidence="10" id="KW-1185">Reference proteome</keyword>
<keyword evidence="6 8" id="KW-1133">Transmembrane helix</keyword>
<dbReference type="InterPro" id="IPR002781">
    <property type="entry name" value="TM_pro_TauE-like"/>
</dbReference>
<evidence type="ECO:0000256" key="1">
    <source>
        <dbReference type="ARBA" id="ARBA00004651"/>
    </source>
</evidence>
<dbReference type="EMBL" id="BMJI01000025">
    <property type="protein sequence ID" value="GGC99483.1"/>
    <property type="molecule type" value="Genomic_DNA"/>
</dbReference>
<dbReference type="PANTHER" id="PTHR30269:SF0">
    <property type="entry name" value="MEMBRANE TRANSPORTER PROTEIN YFCA-RELATED"/>
    <property type="match status" value="1"/>
</dbReference>
<protein>
    <recommendedName>
        <fullName evidence="8">Probable membrane transporter protein</fullName>
    </recommendedName>
</protein>
<name>A0ABQ1PMD9_9MICC</name>
<dbReference type="InterPro" id="IPR052017">
    <property type="entry name" value="TSUP"/>
</dbReference>
<evidence type="ECO:0000256" key="7">
    <source>
        <dbReference type="ARBA" id="ARBA00023136"/>
    </source>
</evidence>
<evidence type="ECO:0000256" key="2">
    <source>
        <dbReference type="ARBA" id="ARBA00009142"/>
    </source>
</evidence>
<feature type="transmembrane region" description="Helical" evidence="8">
    <location>
        <begin position="203"/>
        <end position="222"/>
    </location>
</feature>
<dbReference type="Pfam" id="PF01925">
    <property type="entry name" value="TauE"/>
    <property type="match status" value="1"/>
</dbReference>
<evidence type="ECO:0000256" key="5">
    <source>
        <dbReference type="ARBA" id="ARBA00022692"/>
    </source>
</evidence>
<evidence type="ECO:0000313" key="9">
    <source>
        <dbReference type="EMBL" id="GGC99483.1"/>
    </source>
</evidence>
<reference evidence="10" key="1">
    <citation type="journal article" date="2019" name="Int. J. Syst. Evol. Microbiol.">
        <title>The Global Catalogue of Microorganisms (GCM) 10K type strain sequencing project: providing services to taxonomists for standard genome sequencing and annotation.</title>
        <authorList>
            <consortium name="The Broad Institute Genomics Platform"/>
            <consortium name="The Broad Institute Genome Sequencing Center for Infectious Disease"/>
            <person name="Wu L."/>
            <person name="Ma J."/>
        </authorList>
    </citation>
    <scope>NUCLEOTIDE SEQUENCE [LARGE SCALE GENOMIC DNA]</scope>
    <source>
        <strain evidence="10">CGMCC 1.15480</strain>
    </source>
</reference>
<evidence type="ECO:0000313" key="10">
    <source>
        <dbReference type="Proteomes" id="UP000597761"/>
    </source>
</evidence>
<feature type="transmembrane region" description="Helical" evidence="8">
    <location>
        <begin position="105"/>
        <end position="123"/>
    </location>
</feature>
<accession>A0ABQ1PMD9</accession>
<comment type="similarity">
    <text evidence="2 8">Belongs to the 4-toluene sulfonate uptake permease (TSUP) (TC 2.A.102) family.</text>
</comment>
<evidence type="ECO:0000256" key="4">
    <source>
        <dbReference type="ARBA" id="ARBA00022475"/>
    </source>
</evidence>
<dbReference type="Proteomes" id="UP000597761">
    <property type="component" value="Unassembled WGS sequence"/>
</dbReference>
<evidence type="ECO:0000256" key="3">
    <source>
        <dbReference type="ARBA" id="ARBA00022448"/>
    </source>
</evidence>
<feature type="transmembrane region" description="Helical" evidence="8">
    <location>
        <begin position="46"/>
        <end position="68"/>
    </location>
</feature>
<keyword evidence="3" id="KW-0813">Transport</keyword>
<dbReference type="PANTHER" id="PTHR30269">
    <property type="entry name" value="TRANSMEMBRANE PROTEIN YFCA"/>
    <property type="match status" value="1"/>
</dbReference>
<sequence>MHVIDAAQVLGWTAVFGAGFLAGAINVMVGAGTLVSFPILVLLGHAPLAATIANTMGIVPASLSGVLVYRRELQARSGVVRVLLPASVAGGILGAYLLLHLDSGAFSAVVPWLIAVGTVLVILGPDIKKRVTRHDHVAAGATAPGTTYPSGSAFPTRASLPASVVGALLLGTYGGYFSAAQGILLIALLGITTTMPMQDLNAIKNLTVAAVNVIAASVFLLASPSRIEWHLVGLIAAGSALGGTVGGRFARRLRPGAFRIFVASVGLVTVVAMVLNH</sequence>
<keyword evidence="4 8" id="KW-1003">Cell membrane</keyword>
<evidence type="ECO:0000256" key="6">
    <source>
        <dbReference type="ARBA" id="ARBA00022989"/>
    </source>
</evidence>
<dbReference type="RefSeq" id="WP_229660063.1">
    <property type="nucleotide sequence ID" value="NZ_BMJI01000025.1"/>
</dbReference>
<comment type="caution">
    <text evidence="9">The sequence shown here is derived from an EMBL/GenBank/DDBJ whole genome shotgun (WGS) entry which is preliminary data.</text>
</comment>
<feature type="transmembrane region" description="Helical" evidence="8">
    <location>
        <begin position="229"/>
        <end position="250"/>
    </location>
</feature>
<feature type="transmembrane region" description="Helical" evidence="8">
    <location>
        <begin position="12"/>
        <end position="40"/>
    </location>
</feature>
<organism evidence="9 10">
    <name type="scientific">Tersicoccus solisilvae</name>
    <dbReference type="NCBI Taxonomy" id="1882339"/>
    <lineage>
        <taxon>Bacteria</taxon>
        <taxon>Bacillati</taxon>
        <taxon>Actinomycetota</taxon>
        <taxon>Actinomycetes</taxon>
        <taxon>Micrococcales</taxon>
        <taxon>Micrococcaceae</taxon>
        <taxon>Tersicoccus</taxon>
    </lineage>
</organism>
<keyword evidence="5 8" id="KW-0812">Transmembrane</keyword>
<gene>
    <name evidence="9" type="ORF">GCM10011512_28010</name>
</gene>